<dbReference type="Gene3D" id="3.50.50.60">
    <property type="entry name" value="FAD/NAD(P)-binding domain"/>
    <property type="match status" value="1"/>
</dbReference>
<feature type="domain" description="FAD/NAD(P)-binding" evidence="11">
    <location>
        <begin position="44"/>
        <end position="210"/>
    </location>
</feature>
<protein>
    <recommendedName>
        <fullName evidence="8">NADPH:adrenodoxin oxidoreductase, mitochondrial</fullName>
        <ecNumber evidence="8">1.18.1.6</ecNumber>
    </recommendedName>
</protein>
<feature type="binding site" evidence="10">
    <location>
        <position position="442"/>
    </location>
    <ligand>
        <name>NADP(+)</name>
        <dbReference type="ChEBI" id="CHEBI:58349"/>
    </ligand>
</feature>
<keyword evidence="3 8" id="KW-0285">Flavoprotein</keyword>
<evidence type="ECO:0000256" key="8">
    <source>
        <dbReference type="PIRNR" id="PIRNR000362"/>
    </source>
</evidence>
<evidence type="ECO:0000256" key="10">
    <source>
        <dbReference type="PIRSR" id="PIRSR000362-2"/>
    </source>
</evidence>
<proteinExistence type="inferred from homology"/>
<evidence type="ECO:0000256" key="2">
    <source>
        <dbReference type="ARBA" id="ARBA00008312"/>
    </source>
</evidence>
<evidence type="ECO:0000256" key="1">
    <source>
        <dbReference type="ARBA" id="ARBA00001974"/>
    </source>
</evidence>
<keyword evidence="5 8" id="KW-0521">NADP</keyword>
<dbReference type="Pfam" id="PF07992">
    <property type="entry name" value="Pyr_redox_2"/>
    <property type="match status" value="1"/>
</dbReference>
<evidence type="ECO:0000313" key="13">
    <source>
        <dbReference type="Proteomes" id="UP001302812"/>
    </source>
</evidence>
<comment type="cofactor">
    <cofactor evidence="1 8 9">
        <name>FAD</name>
        <dbReference type="ChEBI" id="CHEBI:57692"/>
    </cofactor>
</comment>
<feature type="binding site" evidence="9">
    <location>
        <position position="435"/>
    </location>
    <ligand>
        <name>FAD</name>
        <dbReference type="ChEBI" id="CHEBI:57692"/>
    </ligand>
</feature>
<evidence type="ECO:0000256" key="5">
    <source>
        <dbReference type="ARBA" id="ARBA00022857"/>
    </source>
</evidence>
<dbReference type="PANTHER" id="PTHR48467">
    <property type="entry name" value="GLUTAMATE SYNTHASE 1 [NADH], CHLOROPLASTIC-LIKE"/>
    <property type="match status" value="1"/>
</dbReference>
<dbReference type="SUPFAM" id="SSF51971">
    <property type="entry name" value="Nucleotide-binding domain"/>
    <property type="match status" value="1"/>
</dbReference>
<dbReference type="PRINTS" id="PR00419">
    <property type="entry name" value="ADXRDTASE"/>
</dbReference>
<reference evidence="12" key="1">
    <citation type="journal article" date="2023" name="Mol. Phylogenet. Evol.">
        <title>Genome-scale phylogeny and comparative genomics of the fungal order Sordariales.</title>
        <authorList>
            <person name="Hensen N."/>
            <person name="Bonometti L."/>
            <person name="Westerberg I."/>
            <person name="Brannstrom I.O."/>
            <person name="Guillou S."/>
            <person name="Cros-Aarteil S."/>
            <person name="Calhoun S."/>
            <person name="Haridas S."/>
            <person name="Kuo A."/>
            <person name="Mondo S."/>
            <person name="Pangilinan J."/>
            <person name="Riley R."/>
            <person name="LaButti K."/>
            <person name="Andreopoulos B."/>
            <person name="Lipzen A."/>
            <person name="Chen C."/>
            <person name="Yan M."/>
            <person name="Daum C."/>
            <person name="Ng V."/>
            <person name="Clum A."/>
            <person name="Steindorff A."/>
            <person name="Ohm R.A."/>
            <person name="Martin F."/>
            <person name="Silar P."/>
            <person name="Natvig D.O."/>
            <person name="Lalanne C."/>
            <person name="Gautier V."/>
            <person name="Ament-Velasquez S.L."/>
            <person name="Kruys A."/>
            <person name="Hutchinson M.I."/>
            <person name="Powell A.J."/>
            <person name="Barry K."/>
            <person name="Miller A.N."/>
            <person name="Grigoriev I.V."/>
            <person name="Debuchy R."/>
            <person name="Gladieux P."/>
            <person name="Hiltunen Thoren M."/>
            <person name="Johannesson H."/>
        </authorList>
    </citation>
    <scope>NUCLEOTIDE SEQUENCE</scope>
    <source>
        <strain evidence="12">CBS 508.74</strain>
    </source>
</reference>
<dbReference type="InterPro" id="IPR023753">
    <property type="entry name" value="FAD/NAD-binding_dom"/>
</dbReference>
<dbReference type="Proteomes" id="UP001302812">
    <property type="component" value="Unassembled WGS sequence"/>
</dbReference>
<sequence length="537" mass="58637">MLSLAPAKPRPWAKWLKASLSACATPNLSTSTASTRSRDGRPFRLAIIGSGPAGFYTAYRAMTKIQGAKVDMYEALPVPFGLVRFGVAPDHPEVKNCQEKFEEVASLPNFTFIGNVSVGTLSDHPDGATIPLASILRNYNAVVFSYGASKDRTLNIPGESTLKGIYSAREFVGWYNGLPEHADLNPDLTQGDEAVIIGQGNVALDVARMLLEDVDVLRKSDIAEHAIETLSKSKIRRVHIVGRRGPMQAAFTIKEIRELMRLPKVAFHPIDRSLVPADPASLPRAPRRLMDILLKGSPTPVASPSSPSTTEQQKSWSLDFLLAPKSFSAHPSNSTQLSHTIFSRTTLSPSPLDPQAYPLLTSPEQTVPIPSSAAFRSIGYKSEPLPEFAPLGIPFNERWGVISNDGPGGRVFHEQRTTDRVMEFATFPGLYCAGWVKRGPNGVIASTMEDAFATADAIAGDWLGGGGRFLNDDHGDGEVKGWEGVKQEVGGEEVLKGRVVDWDGWRRIDLAERERGRKVGKEREKFTRIRDMLAVLG</sequence>
<evidence type="ECO:0000256" key="4">
    <source>
        <dbReference type="ARBA" id="ARBA00022827"/>
    </source>
</evidence>
<keyword evidence="8" id="KW-0496">Mitochondrion</keyword>
<organism evidence="12 13">
    <name type="scientific">Canariomyces notabilis</name>
    <dbReference type="NCBI Taxonomy" id="2074819"/>
    <lineage>
        <taxon>Eukaryota</taxon>
        <taxon>Fungi</taxon>
        <taxon>Dikarya</taxon>
        <taxon>Ascomycota</taxon>
        <taxon>Pezizomycotina</taxon>
        <taxon>Sordariomycetes</taxon>
        <taxon>Sordariomycetidae</taxon>
        <taxon>Sordariales</taxon>
        <taxon>Chaetomiaceae</taxon>
        <taxon>Canariomyces</taxon>
    </lineage>
</organism>
<feature type="binding site" evidence="10">
    <location>
        <begin position="199"/>
        <end position="202"/>
    </location>
    <ligand>
        <name>NADP(+)</name>
        <dbReference type="ChEBI" id="CHEBI:58349"/>
    </ligand>
</feature>
<keyword evidence="6 8" id="KW-0560">Oxidoreductase</keyword>
<evidence type="ECO:0000256" key="3">
    <source>
        <dbReference type="ARBA" id="ARBA00022630"/>
    </source>
</evidence>
<feature type="binding site" evidence="10">
    <location>
        <begin position="243"/>
        <end position="244"/>
    </location>
    <ligand>
        <name>NADP(+)</name>
        <dbReference type="ChEBI" id="CHEBI:58349"/>
    </ligand>
</feature>
<dbReference type="InterPro" id="IPR036188">
    <property type="entry name" value="FAD/NAD-bd_sf"/>
</dbReference>
<comment type="caution">
    <text evidence="12">The sequence shown here is derived from an EMBL/GenBank/DDBJ whole genome shotgun (WGS) entry which is preliminary data.</text>
</comment>
<dbReference type="GO" id="GO:0005739">
    <property type="term" value="C:mitochondrion"/>
    <property type="evidence" value="ECO:0007669"/>
    <property type="project" value="UniProtKB-SubCell"/>
</dbReference>
<feature type="binding site" evidence="9">
    <location>
        <position position="53"/>
    </location>
    <ligand>
        <name>FAD</name>
        <dbReference type="ChEBI" id="CHEBI:57692"/>
    </ligand>
</feature>
<reference evidence="12" key="2">
    <citation type="submission" date="2023-05" db="EMBL/GenBank/DDBJ databases">
        <authorList>
            <consortium name="Lawrence Berkeley National Laboratory"/>
            <person name="Steindorff A."/>
            <person name="Hensen N."/>
            <person name="Bonometti L."/>
            <person name="Westerberg I."/>
            <person name="Brannstrom I.O."/>
            <person name="Guillou S."/>
            <person name="Cros-Aarteil S."/>
            <person name="Calhoun S."/>
            <person name="Haridas S."/>
            <person name="Kuo A."/>
            <person name="Mondo S."/>
            <person name="Pangilinan J."/>
            <person name="Riley R."/>
            <person name="Labutti K."/>
            <person name="Andreopoulos B."/>
            <person name="Lipzen A."/>
            <person name="Chen C."/>
            <person name="Yanf M."/>
            <person name="Daum C."/>
            <person name="Ng V."/>
            <person name="Clum A."/>
            <person name="Ohm R."/>
            <person name="Martin F."/>
            <person name="Silar P."/>
            <person name="Natvig D."/>
            <person name="Lalanne C."/>
            <person name="Gautier V."/>
            <person name="Ament-Velasquez S.L."/>
            <person name="Kruys A."/>
            <person name="Hutchinson M.I."/>
            <person name="Powell A.J."/>
            <person name="Barry K."/>
            <person name="Miller A.N."/>
            <person name="Grigoriev I.V."/>
            <person name="Debuchy R."/>
            <person name="Gladieux P."/>
            <person name="Thoren M.H."/>
            <person name="Johannesson H."/>
        </authorList>
    </citation>
    <scope>NUCLEOTIDE SEQUENCE</scope>
    <source>
        <strain evidence="12">CBS 508.74</strain>
    </source>
</reference>
<dbReference type="SUPFAM" id="SSF51905">
    <property type="entry name" value="FAD/NAD(P)-binding domain"/>
    <property type="match status" value="1"/>
</dbReference>
<dbReference type="InterPro" id="IPR021163">
    <property type="entry name" value="Ferredox_Rdtase_adrenod"/>
</dbReference>
<dbReference type="PANTHER" id="PTHR48467:SF1">
    <property type="entry name" value="GLUTAMATE SYNTHASE 1 [NADH], CHLOROPLASTIC-LIKE"/>
    <property type="match status" value="1"/>
</dbReference>
<feature type="binding site" evidence="9">
    <location>
        <position position="82"/>
    </location>
    <ligand>
        <name>FAD</name>
        <dbReference type="ChEBI" id="CHEBI:57692"/>
    </ligand>
</feature>
<comment type="similarity">
    <text evidence="2 8">Belongs to the ferredoxin--NADP reductase type 1 family.</text>
</comment>
<feature type="binding site" evidence="10">
    <location>
        <position position="255"/>
    </location>
    <ligand>
        <name>NADP(+)</name>
        <dbReference type="ChEBI" id="CHEBI:58349"/>
    </ligand>
</feature>
<dbReference type="PIRSF" id="PIRSF000362">
    <property type="entry name" value="FNR"/>
    <property type="match status" value="1"/>
</dbReference>
<dbReference type="EMBL" id="MU853353">
    <property type="protein sequence ID" value="KAK4109945.1"/>
    <property type="molecule type" value="Genomic_DNA"/>
</dbReference>
<evidence type="ECO:0000256" key="9">
    <source>
        <dbReference type="PIRSR" id="PIRSR000362-1"/>
    </source>
</evidence>
<name>A0AAN6T9A5_9PEZI</name>
<keyword evidence="13" id="KW-1185">Reference proteome</keyword>
<evidence type="ECO:0000256" key="7">
    <source>
        <dbReference type="ARBA" id="ARBA00048933"/>
    </source>
</evidence>
<dbReference type="EC" id="1.18.1.6" evidence="8"/>
<dbReference type="AlphaFoldDB" id="A0AAN6T9A5"/>
<dbReference type="Gene3D" id="3.40.50.720">
    <property type="entry name" value="NAD(P)-binding Rossmann-like Domain"/>
    <property type="match status" value="1"/>
</dbReference>
<dbReference type="RefSeq" id="XP_064667515.1">
    <property type="nucleotide sequence ID" value="XM_064813179.1"/>
</dbReference>
<gene>
    <name evidence="12" type="ORF">N656DRAFT_758501</name>
</gene>
<comment type="subcellular location">
    <subcellularLocation>
        <location evidence="8">Mitochondrion</location>
    </subcellularLocation>
</comment>
<dbReference type="GeneID" id="89937304"/>
<keyword evidence="4 8" id="KW-0274">FAD</keyword>
<evidence type="ECO:0000313" key="12">
    <source>
        <dbReference type="EMBL" id="KAK4109945.1"/>
    </source>
</evidence>
<comment type="catalytic activity">
    <reaction evidence="7 8">
        <text>2 reduced [adrenodoxin] + NADP(+) + H(+) = 2 oxidized [adrenodoxin] + NADPH</text>
        <dbReference type="Rhea" id="RHEA:42312"/>
        <dbReference type="Rhea" id="RHEA-COMP:9998"/>
        <dbReference type="Rhea" id="RHEA-COMP:9999"/>
        <dbReference type="ChEBI" id="CHEBI:15378"/>
        <dbReference type="ChEBI" id="CHEBI:33737"/>
        <dbReference type="ChEBI" id="CHEBI:33738"/>
        <dbReference type="ChEBI" id="CHEBI:57783"/>
        <dbReference type="ChEBI" id="CHEBI:58349"/>
        <dbReference type="EC" id="1.18.1.6"/>
    </reaction>
</comment>
<evidence type="ECO:0000259" key="11">
    <source>
        <dbReference type="Pfam" id="PF07992"/>
    </source>
</evidence>
<dbReference type="InterPro" id="IPR055275">
    <property type="entry name" value="Ferredox_Rdtase"/>
</dbReference>
<dbReference type="GO" id="GO:0016491">
    <property type="term" value="F:oxidoreductase activity"/>
    <property type="evidence" value="ECO:0007669"/>
    <property type="project" value="UniProtKB-KW"/>
</dbReference>
<evidence type="ECO:0000256" key="6">
    <source>
        <dbReference type="ARBA" id="ARBA00023002"/>
    </source>
</evidence>
<feature type="binding site" evidence="9">
    <location>
        <position position="74"/>
    </location>
    <ligand>
        <name>FAD</name>
        <dbReference type="ChEBI" id="CHEBI:57692"/>
    </ligand>
</feature>
<feature type="binding site" evidence="9">
    <location>
        <position position="118"/>
    </location>
    <ligand>
        <name>FAD</name>
        <dbReference type="ChEBI" id="CHEBI:57692"/>
    </ligand>
</feature>
<accession>A0AAN6T9A5</accession>
<feature type="binding site" evidence="9">
    <location>
        <begin position="442"/>
        <end position="444"/>
    </location>
    <ligand>
        <name>FAD</name>
        <dbReference type="ChEBI" id="CHEBI:57692"/>
    </ligand>
</feature>